<organism evidence="2 3">
    <name type="scientific">Mucuna pruriens</name>
    <name type="common">Velvet bean</name>
    <name type="synonym">Dolichos pruriens</name>
    <dbReference type="NCBI Taxonomy" id="157652"/>
    <lineage>
        <taxon>Eukaryota</taxon>
        <taxon>Viridiplantae</taxon>
        <taxon>Streptophyta</taxon>
        <taxon>Embryophyta</taxon>
        <taxon>Tracheophyta</taxon>
        <taxon>Spermatophyta</taxon>
        <taxon>Magnoliopsida</taxon>
        <taxon>eudicotyledons</taxon>
        <taxon>Gunneridae</taxon>
        <taxon>Pentapetalae</taxon>
        <taxon>rosids</taxon>
        <taxon>fabids</taxon>
        <taxon>Fabales</taxon>
        <taxon>Fabaceae</taxon>
        <taxon>Papilionoideae</taxon>
        <taxon>50 kb inversion clade</taxon>
        <taxon>NPAAA clade</taxon>
        <taxon>indigoferoid/millettioid clade</taxon>
        <taxon>Phaseoleae</taxon>
        <taxon>Mucuna</taxon>
    </lineage>
</organism>
<reference evidence="2" key="1">
    <citation type="submission" date="2018-05" db="EMBL/GenBank/DDBJ databases">
        <title>Draft genome of Mucuna pruriens seed.</title>
        <authorList>
            <person name="Nnadi N.E."/>
            <person name="Vos R."/>
            <person name="Hasami M.H."/>
            <person name="Devisetty U.K."/>
            <person name="Aguiy J.C."/>
        </authorList>
    </citation>
    <scope>NUCLEOTIDE SEQUENCE [LARGE SCALE GENOMIC DNA]</scope>
    <source>
        <strain evidence="2">JCA_2017</strain>
    </source>
</reference>
<evidence type="ECO:0000313" key="2">
    <source>
        <dbReference type="EMBL" id="RDX58520.1"/>
    </source>
</evidence>
<proteinExistence type="predicted"/>
<dbReference type="AlphaFoldDB" id="A0A371E155"/>
<keyword evidence="3" id="KW-1185">Reference proteome</keyword>
<dbReference type="InterPro" id="IPR004332">
    <property type="entry name" value="Transposase_MuDR"/>
</dbReference>
<evidence type="ECO:0000259" key="1">
    <source>
        <dbReference type="Pfam" id="PF03108"/>
    </source>
</evidence>
<comment type="caution">
    <text evidence="2">The sequence shown here is derived from an EMBL/GenBank/DDBJ whole genome shotgun (WGS) entry which is preliminary data.</text>
</comment>
<dbReference type="Proteomes" id="UP000257109">
    <property type="component" value="Unassembled WGS sequence"/>
</dbReference>
<dbReference type="Pfam" id="PF03108">
    <property type="entry name" value="DBD_Tnp_Mut"/>
    <property type="match status" value="1"/>
</dbReference>
<evidence type="ECO:0000313" key="3">
    <source>
        <dbReference type="Proteomes" id="UP000257109"/>
    </source>
</evidence>
<feature type="domain" description="Transposase MuDR plant" evidence="1">
    <location>
        <begin position="37"/>
        <end position="83"/>
    </location>
</feature>
<sequence length="195" mass="22936">MGLDDGFYKIPEADIERDREDKPYYPRNKEEDMCKTFKFRLGMEFISLKQFKDVILEHSILNENRVKFVNNDGLRVRVECKKKNGRSNHTYKIKILIGKHNCERSNSKLTLNEIIDYMRTTFSTSIRLSQAFKARHLAREPRFRRFYMCLGDSKRTFKAAYMPFIGNKYGGQLLIAVGRDPNDQYLPIAFAVVES</sequence>
<dbReference type="PANTHER" id="PTHR31973:SF187">
    <property type="entry name" value="MUTATOR TRANSPOSASE MUDRA PROTEIN"/>
    <property type="match status" value="1"/>
</dbReference>
<dbReference type="EMBL" id="QJKJ01017398">
    <property type="protein sequence ID" value="RDX58520.1"/>
    <property type="molecule type" value="Genomic_DNA"/>
</dbReference>
<dbReference type="PANTHER" id="PTHR31973">
    <property type="entry name" value="POLYPROTEIN, PUTATIVE-RELATED"/>
    <property type="match status" value="1"/>
</dbReference>
<accession>A0A371E155</accession>
<name>A0A371E155_MUCPR</name>
<protein>
    <recommendedName>
        <fullName evidence="1">Transposase MuDR plant domain-containing protein</fullName>
    </recommendedName>
</protein>
<feature type="non-terminal residue" evidence="2">
    <location>
        <position position="1"/>
    </location>
</feature>
<gene>
    <name evidence="2" type="ORF">CR513_62155</name>
</gene>
<dbReference type="OrthoDB" id="1918246at2759"/>